<evidence type="ECO:0000259" key="2">
    <source>
        <dbReference type="SMART" id="SM00912"/>
    </source>
</evidence>
<dbReference type="Pfam" id="PF05860">
    <property type="entry name" value="TPS"/>
    <property type="match status" value="1"/>
</dbReference>
<keyword evidence="4" id="KW-1185">Reference proteome</keyword>
<name>A0ABR8DYH7_9NOSO</name>
<keyword evidence="1" id="KW-0732">Signal</keyword>
<dbReference type="InterPro" id="IPR008638">
    <property type="entry name" value="FhaB/CdiA-like_TPS"/>
</dbReference>
<sequence>MQKSRFYVFYISTFYYLLSSAQAVAQIVPDVSLPNNSQVTNQGNITTINEGTKAGNNLFHSFEKFSLTTGDTAYFNNPTDIQNIFSRVTGSSISNIDGILRANGTANLFLINPSGIIFGPNASLNLGGSFLASTANSINFADKFYFSATNVKTTSLLTISVPIGLQLGSNPGAIIVQGTGHSLTVSTPLFSPILGSASSNSLRVSEGKTLALIGGNVDLLGGILTAPGGRIEIGSVSSSEVSLNPTSNGWIWNYKDVQNFQDIRLSQQALVDASGIGSSSIHLIGKQISLADGSIALIQNQGTQARASINANALDSIKLSGTSSDGKIASGFLSENLAANTGDSEVSAKNLVIQNGAAVYAKTFTEANGSNIILNVSESTQIIGFSSIDPTKVSGIGTYTFSSGNSGNIRIDTGKLTLSNGATVISGTFGAGQGGNLTINANEGVQLSGFNPFVSLASSQLGVAAFSTGNAGILTVNAPKVLLQNGSNINSYTLGKGNAGNVVVNAYNSIDITRETSDGLVYDQPFGISSTAAFISTALQQLLGLPPVTNGNAGDVTINTNRLTLRDGTLVNVSNFGTGNAGNLKINANNINLDNSNIGAATASGQGGNIFLQANSLLVRRNSSINATSSDPSLISALAANSGSSVTGSANGGNIIIDTNLLILIENSKITANAFKGRGGNININALGFFSSPDSKITASSEFGLNGNIQINALDNNSGINQAAPEEIPTTPQITPACQKQVGTGTSSFVVSSRNPQSKPNDLIHNNIEQSNSFPISASNNLYNPKSLISNQPIQIIEANALIQDSQGNFVLTIDQANLALDDTSLSASSCFSVFQ</sequence>
<reference evidence="3 4" key="1">
    <citation type="journal article" date="2020" name="ISME J.">
        <title>Comparative genomics reveals insights into cyanobacterial evolution and habitat adaptation.</title>
        <authorList>
            <person name="Chen M.Y."/>
            <person name="Teng W.K."/>
            <person name="Zhao L."/>
            <person name="Hu C.X."/>
            <person name="Zhou Y.K."/>
            <person name="Han B.P."/>
            <person name="Song L.R."/>
            <person name="Shu W.S."/>
        </authorList>
    </citation>
    <scope>NUCLEOTIDE SEQUENCE [LARGE SCALE GENOMIC DNA]</scope>
    <source>
        <strain evidence="3 4">FACHB-838</strain>
    </source>
</reference>
<feature type="domain" description="Filamentous haemagglutinin FhaB/tRNA nuclease CdiA-like TPS" evidence="2">
    <location>
        <begin position="29"/>
        <end position="141"/>
    </location>
</feature>
<evidence type="ECO:0000256" key="1">
    <source>
        <dbReference type="SAM" id="SignalP"/>
    </source>
</evidence>
<protein>
    <submittedName>
        <fullName evidence="3">Filamentous hemagglutinin N-terminal domain-containing protein</fullName>
    </submittedName>
</protein>
<dbReference type="SUPFAM" id="SSF51126">
    <property type="entry name" value="Pectin lyase-like"/>
    <property type="match status" value="3"/>
</dbReference>
<dbReference type="NCBIfam" id="TIGR01901">
    <property type="entry name" value="adhes_NPXG"/>
    <property type="match status" value="1"/>
</dbReference>
<organism evidence="3 4">
    <name type="scientific">Nostoc flagelliforme FACHB-838</name>
    <dbReference type="NCBI Taxonomy" id="2692904"/>
    <lineage>
        <taxon>Bacteria</taxon>
        <taxon>Bacillati</taxon>
        <taxon>Cyanobacteriota</taxon>
        <taxon>Cyanophyceae</taxon>
        <taxon>Nostocales</taxon>
        <taxon>Nostocaceae</taxon>
        <taxon>Nostoc</taxon>
    </lineage>
</organism>
<dbReference type="EMBL" id="JACJSI010000166">
    <property type="protein sequence ID" value="MBD2534481.1"/>
    <property type="molecule type" value="Genomic_DNA"/>
</dbReference>
<feature type="chain" id="PRO_5045950922" evidence="1">
    <location>
        <begin position="26"/>
        <end position="836"/>
    </location>
</feature>
<dbReference type="Proteomes" id="UP000623440">
    <property type="component" value="Unassembled WGS sequence"/>
</dbReference>
<feature type="signal peptide" evidence="1">
    <location>
        <begin position="1"/>
        <end position="25"/>
    </location>
</feature>
<gene>
    <name evidence="3" type="ORF">H6G97_35305</name>
</gene>
<dbReference type="Gene3D" id="2.160.20.10">
    <property type="entry name" value="Single-stranded right-handed beta-helix, Pectin lyase-like"/>
    <property type="match status" value="2"/>
</dbReference>
<dbReference type="InterPro" id="IPR011050">
    <property type="entry name" value="Pectin_lyase_fold/virulence"/>
</dbReference>
<comment type="caution">
    <text evidence="3">The sequence shown here is derived from an EMBL/GenBank/DDBJ whole genome shotgun (WGS) entry which is preliminary data.</text>
</comment>
<dbReference type="InterPro" id="IPR012334">
    <property type="entry name" value="Pectin_lyas_fold"/>
</dbReference>
<accession>A0ABR8DYH7</accession>
<evidence type="ECO:0000313" key="3">
    <source>
        <dbReference type="EMBL" id="MBD2534481.1"/>
    </source>
</evidence>
<dbReference type="RefSeq" id="WP_190945024.1">
    <property type="nucleotide sequence ID" value="NZ_JACJSI010000166.1"/>
</dbReference>
<evidence type="ECO:0000313" key="4">
    <source>
        <dbReference type="Proteomes" id="UP000623440"/>
    </source>
</evidence>
<proteinExistence type="predicted"/>
<dbReference type="SMART" id="SM00912">
    <property type="entry name" value="Haemagg_act"/>
    <property type="match status" value="1"/>
</dbReference>